<evidence type="ECO:0000313" key="1">
    <source>
        <dbReference type="EMBL" id="MDF3835809.1"/>
    </source>
</evidence>
<gene>
    <name evidence="1" type="ORF">P3W85_23070</name>
</gene>
<comment type="caution">
    <text evidence="1">The sequence shown here is derived from an EMBL/GenBank/DDBJ whole genome shotgun (WGS) entry which is preliminary data.</text>
</comment>
<dbReference type="RefSeq" id="WP_017228981.1">
    <property type="nucleotide sequence ID" value="NZ_JARJLM010000386.1"/>
</dbReference>
<reference evidence="1 2" key="1">
    <citation type="submission" date="2023-03" db="EMBL/GenBank/DDBJ databases">
        <title>Draft assemblies of triclosan tolerant bacteria isolated from returned activated sludge.</title>
        <authorList>
            <person name="Van Hamelsveld S."/>
        </authorList>
    </citation>
    <scope>NUCLEOTIDE SEQUENCE [LARGE SCALE GENOMIC DNA]</scope>
    <source>
        <strain evidence="1 2">GW210010_S58</strain>
    </source>
</reference>
<accession>A0ABT6ATM0</accession>
<proteinExistence type="predicted"/>
<dbReference type="EMBL" id="JARJLM010000386">
    <property type="protein sequence ID" value="MDF3835809.1"/>
    <property type="molecule type" value="Genomic_DNA"/>
</dbReference>
<dbReference type="Proteomes" id="UP001216674">
    <property type="component" value="Unassembled WGS sequence"/>
</dbReference>
<sequence length="83" mass="9057">MNWFVVLSGSHWRNISNVVFQEHSRTAEWSQLVCDGFDASGAMAEIQKNGATIFVPHSAVIVAVNIKDKMHPLGFIDAEDGAG</sequence>
<name>A0ABT6ATM0_9BURK</name>
<evidence type="ECO:0000313" key="2">
    <source>
        <dbReference type="Proteomes" id="UP001216674"/>
    </source>
</evidence>
<organism evidence="1 2">
    <name type="scientific">Cupriavidus basilensis</name>
    <dbReference type="NCBI Taxonomy" id="68895"/>
    <lineage>
        <taxon>Bacteria</taxon>
        <taxon>Pseudomonadati</taxon>
        <taxon>Pseudomonadota</taxon>
        <taxon>Betaproteobacteria</taxon>
        <taxon>Burkholderiales</taxon>
        <taxon>Burkholderiaceae</taxon>
        <taxon>Cupriavidus</taxon>
    </lineage>
</organism>
<keyword evidence="2" id="KW-1185">Reference proteome</keyword>
<protein>
    <submittedName>
        <fullName evidence="1">Uncharacterized protein</fullName>
    </submittedName>
</protein>